<evidence type="ECO:0000313" key="3">
    <source>
        <dbReference type="EMBL" id="OZC08516.1"/>
    </source>
</evidence>
<protein>
    <recommendedName>
        <fullName evidence="2">CULT domain-containing protein</fullName>
    </recommendedName>
</protein>
<proteinExistence type="predicted"/>
<dbReference type="EMBL" id="KZ270007">
    <property type="protein sequence ID" value="OZC08516.1"/>
    <property type="molecule type" value="Genomic_DNA"/>
</dbReference>
<accession>A0A238BUD4</accession>
<reference evidence="3 4" key="1">
    <citation type="submission" date="2015-12" db="EMBL/GenBank/DDBJ databases">
        <title>Draft genome of the nematode, Onchocerca flexuosa.</title>
        <authorList>
            <person name="Mitreva M."/>
        </authorList>
    </citation>
    <scope>NUCLEOTIDE SEQUENCE [LARGE SCALE GENOMIC DNA]</scope>
    <source>
        <strain evidence="3">Red Deer</strain>
    </source>
</reference>
<feature type="domain" description="CULT" evidence="2">
    <location>
        <begin position="18"/>
        <end position="159"/>
    </location>
</feature>
<feature type="chain" id="PRO_5012014416" description="CULT domain-containing protein" evidence="1">
    <location>
        <begin position="19"/>
        <end position="199"/>
    </location>
</feature>
<dbReference type="OrthoDB" id="5778218at2759"/>
<dbReference type="Gene3D" id="2.170.150.20">
    <property type="entry name" value="Peptide methionine sulfoxide reductase"/>
    <property type="match status" value="1"/>
</dbReference>
<sequence length="199" mass="23039">MYLLWLVWCFMLTAPAVPVALLCRNCGHEIVEGSTLTNEKSVKALRSYNMTILGRNQLVQVFENAVPEKFDVITASTAELKLAGKFEFLYLIKRILEEKEIIVLQSYRADTWWPNYEWTVCVCPSCGFHLGWYFQSGNIQVKLHKSFFGLVLDYLISEEYVDMLTWVPTQEHLLKYDGKIPLTDLTECETLPTETLPRD</sequence>
<evidence type="ECO:0000259" key="2">
    <source>
        <dbReference type="PROSITE" id="PS51788"/>
    </source>
</evidence>
<evidence type="ECO:0000313" key="4">
    <source>
        <dbReference type="Proteomes" id="UP000242913"/>
    </source>
</evidence>
<gene>
    <name evidence="3" type="ORF">X798_04448</name>
</gene>
<name>A0A238BUD4_9BILA</name>
<dbReference type="Proteomes" id="UP000242913">
    <property type="component" value="Unassembled WGS sequence"/>
</dbReference>
<dbReference type="InterPro" id="IPR034750">
    <property type="entry name" value="CULT"/>
</dbReference>
<evidence type="ECO:0000256" key="1">
    <source>
        <dbReference type="SAM" id="SignalP"/>
    </source>
</evidence>
<dbReference type="AlphaFoldDB" id="A0A238BUD4"/>
<keyword evidence="1" id="KW-0732">Signal</keyword>
<dbReference type="CDD" id="cd15777">
    <property type="entry name" value="CRBN_C_like"/>
    <property type="match status" value="1"/>
</dbReference>
<keyword evidence="4" id="KW-1185">Reference proteome</keyword>
<feature type="signal peptide" evidence="1">
    <location>
        <begin position="1"/>
        <end position="18"/>
    </location>
</feature>
<organism evidence="3 4">
    <name type="scientific">Onchocerca flexuosa</name>
    <dbReference type="NCBI Taxonomy" id="387005"/>
    <lineage>
        <taxon>Eukaryota</taxon>
        <taxon>Metazoa</taxon>
        <taxon>Ecdysozoa</taxon>
        <taxon>Nematoda</taxon>
        <taxon>Chromadorea</taxon>
        <taxon>Rhabditida</taxon>
        <taxon>Spirurina</taxon>
        <taxon>Spiruromorpha</taxon>
        <taxon>Filarioidea</taxon>
        <taxon>Onchocercidae</taxon>
        <taxon>Onchocerca</taxon>
    </lineage>
</organism>
<dbReference type="PROSITE" id="PS51788">
    <property type="entry name" value="CULT"/>
    <property type="match status" value="1"/>
</dbReference>